<evidence type="ECO:0000256" key="3">
    <source>
        <dbReference type="ARBA" id="ARBA00022448"/>
    </source>
</evidence>
<evidence type="ECO:0000256" key="6">
    <source>
        <dbReference type="ARBA" id="ARBA00022840"/>
    </source>
</evidence>
<dbReference type="SUPFAM" id="SSF52540">
    <property type="entry name" value="P-loop containing nucleoside triphosphate hydrolases"/>
    <property type="match status" value="2"/>
</dbReference>
<evidence type="ECO:0000256" key="4">
    <source>
        <dbReference type="ARBA" id="ARBA00022475"/>
    </source>
</evidence>
<comment type="subcellular location">
    <subcellularLocation>
        <location evidence="1">Cell membrane</location>
        <topology evidence="1">Peripheral membrane protein</topology>
    </subcellularLocation>
</comment>
<dbReference type="GO" id="GO:0042626">
    <property type="term" value="F:ATPase-coupled transmembrane transporter activity"/>
    <property type="evidence" value="ECO:0007669"/>
    <property type="project" value="TreeGrafter"/>
</dbReference>
<dbReference type="InterPro" id="IPR027417">
    <property type="entry name" value="P-loop_NTPase"/>
</dbReference>
<evidence type="ECO:0000256" key="2">
    <source>
        <dbReference type="ARBA" id="ARBA00005417"/>
    </source>
</evidence>
<dbReference type="GO" id="GO:0016887">
    <property type="term" value="F:ATP hydrolysis activity"/>
    <property type="evidence" value="ECO:0007669"/>
    <property type="project" value="InterPro"/>
</dbReference>
<dbReference type="GO" id="GO:0005524">
    <property type="term" value="F:ATP binding"/>
    <property type="evidence" value="ECO:0007669"/>
    <property type="project" value="UniProtKB-KW"/>
</dbReference>
<dbReference type="GO" id="GO:0043190">
    <property type="term" value="C:ATP-binding cassette (ABC) transporter complex"/>
    <property type="evidence" value="ECO:0007669"/>
    <property type="project" value="TreeGrafter"/>
</dbReference>
<evidence type="ECO:0000259" key="9">
    <source>
        <dbReference type="PROSITE" id="PS50893"/>
    </source>
</evidence>
<dbReference type="InterPro" id="IPR003439">
    <property type="entry name" value="ABC_transporter-like_ATP-bd"/>
</dbReference>
<reference evidence="10 11" key="1">
    <citation type="submission" date="2016-10" db="EMBL/GenBank/DDBJ databases">
        <authorList>
            <person name="de Groot N.N."/>
        </authorList>
    </citation>
    <scope>NUCLEOTIDE SEQUENCE [LARGE SCALE GENOMIC DNA]</scope>
    <source>
        <strain evidence="10 11">CCM7597</strain>
    </source>
</reference>
<proteinExistence type="inferred from homology"/>
<name>A0A1H4FSL6_9BACI</name>
<dbReference type="EMBL" id="FNQR01000012">
    <property type="protein sequence ID" value="SEB00339.1"/>
    <property type="molecule type" value="Genomic_DNA"/>
</dbReference>
<dbReference type="Proteomes" id="UP000198584">
    <property type="component" value="Unassembled WGS sequence"/>
</dbReference>
<evidence type="ECO:0000256" key="8">
    <source>
        <dbReference type="ARBA" id="ARBA00023136"/>
    </source>
</evidence>
<dbReference type="SMART" id="SM00382">
    <property type="entry name" value="AAA"/>
    <property type="match status" value="2"/>
</dbReference>
<dbReference type="NCBIfam" id="NF010167">
    <property type="entry name" value="PRK13648.1"/>
    <property type="match status" value="2"/>
</dbReference>
<dbReference type="OrthoDB" id="501320at2"/>
<feature type="domain" description="ABC transporter" evidence="9">
    <location>
        <begin position="11"/>
        <end position="250"/>
    </location>
</feature>
<dbReference type="CDD" id="cd03225">
    <property type="entry name" value="ABC_cobalt_CbiO_domain1"/>
    <property type="match status" value="2"/>
</dbReference>
<sequence length="565" mass="63606">MAPHDKPLIEVHQLTLHYEEAKSPTLNGIDFCLSHGETALLLGPSGSGKSTLTYCLNGLYPGELDGSMNGKRYYQGVPFENFEAGELSQRVGVVFQDPESQFCMLTVEDEIAFGLENLKTAPEIIREKVDRALEMVGLMDVKEAEISTLSGGMKQKLALACVLAMEPELLILDEPTSLLDPHARRSFIETVVKLQEENDFALLIIEHNLDEWLPYGDRCLLINSRGEIFYDGSIAQGFYQHYEAIKSEGIWVPELFRTAQELSDQGLIELGGEYPVRLESLAGNIPETLEYKPAELLSETKYIDSSRETHLSLQNIGYKHILGDITTEIKEGEWAAIIGANGAGKTTLSLLMAGLLHSSTGNIQLNNKAMADYREHLLWQEIGYVFQNPEYQFVADTVFEEVAFGLRLQEIPEKVLTEKTNHLLDRYGLLTHADRHPYTLSQGQKRRLSIATMMVEHQSLLILDEPTFGQDERAAAEIIDLLEARNQAGTTLVMVTHDMELVEQHADHVIVVDKGKVAFEGSPSELWQKNNHWLEQHHLQKPFRVRLEEAARKREGNYEFTGTQS</sequence>
<accession>A0A1H4FSL6</accession>
<keyword evidence="4" id="KW-1003">Cell membrane</keyword>
<keyword evidence="11" id="KW-1185">Reference proteome</keyword>
<organism evidence="10 11">
    <name type="scientific">Thalassobacillus cyri</name>
    <dbReference type="NCBI Taxonomy" id="571932"/>
    <lineage>
        <taxon>Bacteria</taxon>
        <taxon>Bacillati</taxon>
        <taxon>Bacillota</taxon>
        <taxon>Bacilli</taxon>
        <taxon>Bacillales</taxon>
        <taxon>Bacillaceae</taxon>
        <taxon>Thalassobacillus</taxon>
    </lineage>
</organism>
<keyword evidence="6 10" id="KW-0067">ATP-binding</keyword>
<keyword evidence="5" id="KW-0547">Nucleotide-binding</keyword>
<keyword evidence="8" id="KW-0472">Membrane</keyword>
<dbReference type="InterPro" id="IPR003593">
    <property type="entry name" value="AAA+_ATPase"/>
</dbReference>
<protein>
    <submittedName>
        <fullName evidence="10">Energy-coupling factor transport system ATP-binding protein</fullName>
    </submittedName>
</protein>
<comment type="similarity">
    <text evidence="2">Belongs to the ABC transporter superfamily.</text>
</comment>
<dbReference type="PROSITE" id="PS50893">
    <property type="entry name" value="ABC_TRANSPORTER_2"/>
    <property type="match status" value="2"/>
</dbReference>
<evidence type="ECO:0000256" key="7">
    <source>
        <dbReference type="ARBA" id="ARBA00022967"/>
    </source>
</evidence>
<evidence type="ECO:0000256" key="1">
    <source>
        <dbReference type="ARBA" id="ARBA00004202"/>
    </source>
</evidence>
<dbReference type="PROSITE" id="PS00211">
    <property type="entry name" value="ABC_TRANSPORTER_1"/>
    <property type="match status" value="2"/>
</dbReference>
<dbReference type="Pfam" id="PF00005">
    <property type="entry name" value="ABC_tran"/>
    <property type="match status" value="2"/>
</dbReference>
<dbReference type="InterPro" id="IPR017871">
    <property type="entry name" value="ABC_transporter-like_CS"/>
</dbReference>
<evidence type="ECO:0000313" key="10">
    <source>
        <dbReference type="EMBL" id="SEB00339.1"/>
    </source>
</evidence>
<keyword evidence="3" id="KW-0813">Transport</keyword>
<dbReference type="RefSeq" id="WP_093045695.1">
    <property type="nucleotide sequence ID" value="NZ_FNQR01000012.1"/>
</dbReference>
<dbReference type="InterPro" id="IPR050095">
    <property type="entry name" value="ECF_ABC_transporter_ATP-bd"/>
</dbReference>
<dbReference type="PANTHER" id="PTHR43553">
    <property type="entry name" value="HEAVY METAL TRANSPORTER"/>
    <property type="match status" value="1"/>
</dbReference>
<dbReference type="STRING" id="571932.SAMN05421743_112112"/>
<dbReference type="Gene3D" id="3.40.50.300">
    <property type="entry name" value="P-loop containing nucleotide triphosphate hydrolases"/>
    <property type="match status" value="2"/>
</dbReference>
<keyword evidence="7" id="KW-1278">Translocase</keyword>
<gene>
    <name evidence="10" type="ORF">SAMN05421743_112112</name>
</gene>
<evidence type="ECO:0000313" key="11">
    <source>
        <dbReference type="Proteomes" id="UP000198584"/>
    </source>
</evidence>
<dbReference type="PANTHER" id="PTHR43553:SF19">
    <property type="entry name" value="HMP_THIAMINE IMPORT ATP-BINDING PROTEIN YKOD-RELATED"/>
    <property type="match status" value="1"/>
</dbReference>
<feature type="domain" description="ABC transporter" evidence="9">
    <location>
        <begin position="306"/>
        <end position="539"/>
    </location>
</feature>
<dbReference type="AlphaFoldDB" id="A0A1H4FSL6"/>
<dbReference type="InterPro" id="IPR015856">
    <property type="entry name" value="ABC_transpr_CbiO/EcfA_su"/>
</dbReference>
<evidence type="ECO:0000256" key="5">
    <source>
        <dbReference type="ARBA" id="ARBA00022741"/>
    </source>
</evidence>